<keyword evidence="2" id="KW-1185">Reference proteome</keyword>
<proteinExistence type="predicted"/>
<name>A0A6J8D989_MYTCO</name>
<protein>
    <recommendedName>
        <fullName evidence="3">Integrase catalytic domain-containing protein</fullName>
    </recommendedName>
</protein>
<dbReference type="InterPro" id="IPR012337">
    <property type="entry name" value="RNaseH-like_sf"/>
</dbReference>
<evidence type="ECO:0000313" key="2">
    <source>
        <dbReference type="Proteomes" id="UP000507470"/>
    </source>
</evidence>
<sequence>METLTLYRDRYIQHVIANDQIVHIASRIEMTVGAITQKEISSDENNELNNELMRPIESNWLEQWTPPILQKLQMEDETINGMVERYNQTAQIMLAMYVDENRSDWDDHLPYVIMAYRAAIHESTKCTPNKLMLGREISLPIDVIAGAPPDNTENECPIST</sequence>
<dbReference type="InterPro" id="IPR036397">
    <property type="entry name" value="RNaseH_sf"/>
</dbReference>
<gene>
    <name evidence="1" type="ORF">MCOR_38984</name>
</gene>
<dbReference type="EMBL" id="CACVKT020007119">
    <property type="protein sequence ID" value="CAC5405273.1"/>
    <property type="molecule type" value="Genomic_DNA"/>
</dbReference>
<dbReference type="GO" id="GO:0003676">
    <property type="term" value="F:nucleic acid binding"/>
    <property type="evidence" value="ECO:0007669"/>
    <property type="project" value="InterPro"/>
</dbReference>
<dbReference type="OrthoDB" id="10062030at2759"/>
<dbReference type="Proteomes" id="UP000507470">
    <property type="component" value="Unassembled WGS sequence"/>
</dbReference>
<dbReference type="Gene3D" id="3.30.420.10">
    <property type="entry name" value="Ribonuclease H-like superfamily/Ribonuclease H"/>
    <property type="match status" value="1"/>
</dbReference>
<dbReference type="PANTHER" id="PTHR38681">
    <property type="entry name" value="RETROVIRUS-RELATED POL POLYPROTEIN FROM TRANSPOSON 412-LIKE PROTEIN-RELATED"/>
    <property type="match status" value="1"/>
</dbReference>
<evidence type="ECO:0008006" key="3">
    <source>
        <dbReference type="Google" id="ProtNLM"/>
    </source>
</evidence>
<dbReference type="SUPFAM" id="SSF53098">
    <property type="entry name" value="Ribonuclease H-like"/>
    <property type="match status" value="1"/>
</dbReference>
<dbReference type="PANTHER" id="PTHR38681:SF1">
    <property type="entry name" value="RETROVIRUS-RELATED POL POLYPROTEIN FROM TRANSPOSON 412-LIKE PROTEIN"/>
    <property type="match status" value="1"/>
</dbReference>
<reference evidence="1 2" key="1">
    <citation type="submission" date="2020-06" db="EMBL/GenBank/DDBJ databases">
        <authorList>
            <person name="Li R."/>
            <person name="Bekaert M."/>
        </authorList>
    </citation>
    <scope>NUCLEOTIDE SEQUENCE [LARGE SCALE GENOMIC DNA]</scope>
    <source>
        <strain evidence="2">wild</strain>
    </source>
</reference>
<accession>A0A6J8D989</accession>
<dbReference type="AlphaFoldDB" id="A0A6J8D989"/>
<evidence type="ECO:0000313" key="1">
    <source>
        <dbReference type="EMBL" id="CAC5405273.1"/>
    </source>
</evidence>
<organism evidence="1 2">
    <name type="scientific">Mytilus coruscus</name>
    <name type="common">Sea mussel</name>
    <dbReference type="NCBI Taxonomy" id="42192"/>
    <lineage>
        <taxon>Eukaryota</taxon>
        <taxon>Metazoa</taxon>
        <taxon>Spiralia</taxon>
        <taxon>Lophotrochozoa</taxon>
        <taxon>Mollusca</taxon>
        <taxon>Bivalvia</taxon>
        <taxon>Autobranchia</taxon>
        <taxon>Pteriomorphia</taxon>
        <taxon>Mytilida</taxon>
        <taxon>Mytiloidea</taxon>
        <taxon>Mytilidae</taxon>
        <taxon>Mytilinae</taxon>
        <taxon>Mytilus</taxon>
    </lineage>
</organism>